<dbReference type="CDD" id="cd20554">
    <property type="entry name" value="CYCLIN_TFIIIB90_rpt2"/>
    <property type="match status" value="1"/>
</dbReference>
<evidence type="ECO:0000256" key="10">
    <source>
        <dbReference type="ARBA" id="ARBA00023242"/>
    </source>
</evidence>
<evidence type="ECO:0000256" key="13">
    <source>
        <dbReference type="SAM" id="MobiDB-lite"/>
    </source>
</evidence>
<proteinExistence type="inferred from homology"/>
<keyword evidence="16" id="KW-1185">Reference proteome</keyword>
<sequence>MQKEARQMGTGRACYNDRNEKRCIRESGVFFMGLPQKRKDFHVNRTEKSPRFLEPSFHRFKMVTCPNCGKEVYDLGVGSGESICTNCGCVLDENVIVNNVEFVGNGEGSALVGQIVSENGSSSFTSASGRYSYKESREVTLLNGRKRIQQIAAGLNLQSMVDAAHRVFSLAVNNNFTQGRKATHVCAACLYVACRLNKNPTMLIDFADLLQTDVWSLGSVYMKLNKELNLKVKPIDPSLYINRFASQMEFGDQLPAVSLTALRLTKRMQRDWIVRGRRPLGIVAASLLLAARIHGFRRTKKEILSVVKVSDETLRIRLAEFESTAASSLTIDEFNKLADQTNDFAVDERGEAVGDDGIMSSHPPSFVRNRLKDEANLLLSGASASQGSTSPAASNALEEMLVLNGTITPGSHLQKQKKSSKSNQVKQQDLDNLYKELESEMKSILSDMHVSALGELPGQTNEGGETLLPLNDELLMPHSEASEEGTQTETQGKEYDAEVDEIMLNEEEQRKKKELWEAANGEWLKQQEEKRKQREASGKQVTKRKKKPANRAQYKHPVKTAAEGLKRLVETKKVSRNVNYEAMNNLFK</sequence>
<evidence type="ECO:0000256" key="9">
    <source>
        <dbReference type="ARBA" id="ARBA00023163"/>
    </source>
</evidence>
<keyword evidence="3" id="KW-0479">Metal-binding</keyword>
<evidence type="ECO:0000259" key="14">
    <source>
        <dbReference type="PROSITE" id="PS51134"/>
    </source>
</evidence>
<evidence type="ECO:0000256" key="2">
    <source>
        <dbReference type="ARBA" id="ARBA00010857"/>
    </source>
</evidence>
<evidence type="ECO:0000256" key="8">
    <source>
        <dbReference type="ARBA" id="ARBA00023159"/>
    </source>
</evidence>
<feature type="domain" description="TFIIB-type" evidence="14">
    <location>
        <begin position="60"/>
        <end position="92"/>
    </location>
</feature>
<dbReference type="Proteomes" id="UP000078348">
    <property type="component" value="Unassembled WGS sequence"/>
</dbReference>
<dbReference type="PROSITE" id="PS00782">
    <property type="entry name" value="TFIIB"/>
    <property type="match status" value="1"/>
</dbReference>
<dbReference type="SUPFAM" id="SSF57783">
    <property type="entry name" value="Zinc beta-ribbon"/>
    <property type="match status" value="1"/>
</dbReference>
<dbReference type="GO" id="GO:0097550">
    <property type="term" value="C:transcription preinitiation complex"/>
    <property type="evidence" value="ECO:0007669"/>
    <property type="project" value="TreeGrafter"/>
</dbReference>
<accession>A0A196S917</accession>
<keyword evidence="8" id="KW-0010">Activator</keyword>
<dbReference type="OrthoDB" id="511529at2759"/>
<dbReference type="PRINTS" id="PR00685">
    <property type="entry name" value="TIFACTORIIB"/>
</dbReference>
<dbReference type="PROSITE" id="PS51134">
    <property type="entry name" value="ZF_TFIIB"/>
    <property type="match status" value="1"/>
</dbReference>
<dbReference type="PANTHER" id="PTHR11618:SF4">
    <property type="entry name" value="TRANSCRIPTION FACTOR IIIB 90 KDA SUBUNIT"/>
    <property type="match status" value="1"/>
</dbReference>
<dbReference type="GO" id="GO:0005634">
    <property type="term" value="C:nucleus"/>
    <property type="evidence" value="ECO:0007669"/>
    <property type="project" value="UniProtKB-SubCell"/>
</dbReference>
<dbReference type="Pfam" id="PF00382">
    <property type="entry name" value="TFIIB"/>
    <property type="match status" value="2"/>
</dbReference>
<evidence type="ECO:0000256" key="1">
    <source>
        <dbReference type="ARBA" id="ARBA00004123"/>
    </source>
</evidence>
<dbReference type="GO" id="GO:0070897">
    <property type="term" value="P:transcription preinitiation complex assembly"/>
    <property type="evidence" value="ECO:0007669"/>
    <property type="project" value="InterPro"/>
</dbReference>
<evidence type="ECO:0000256" key="7">
    <source>
        <dbReference type="ARBA" id="ARBA00023015"/>
    </source>
</evidence>
<dbReference type="SUPFAM" id="SSF47954">
    <property type="entry name" value="Cyclin-like"/>
    <property type="match status" value="2"/>
</dbReference>
<dbReference type="GO" id="GO:0000126">
    <property type="term" value="C:transcription factor TFIIIB complex"/>
    <property type="evidence" value="ECO:0007669"/>
    <property type="project" value="TreeGrafter"/>
</dbReference>
<evidence type="ECO:0000256" key="4">
    <source>
        <dbReference type="ARBA" id="ARBA00022737"/>
    </source>
</evidence>
<keyword evidence="6" id="KW-0862">Zinc</keyword>
<dbReference type="AlphaFoldDB" id="A0A196S917"/>
<dbReference type="SMART" id="SM00385">
    <property type="entry name" value="CYCLIN"/>
    <property type="match status" value="2"/>
</dbReference>
<protein>
    <recommendedName>
        <fullName evidence="11">B-related factor 1</fullName>
    </recommendedName>
</protein>
<dbReference type="GO" id="GO:0008270">
    <property type="term" value="F:zinc ion binding"/>
    <property type="evidence" value="ECO:0007669"/>
    <property type="project" value="UniProtKB-KW"/>
</dbReference>
<dbReference type="EMBL" id="LXWW01000373">
    <property type="protein sequence ID" value="OAO13545.1"/>
    <property type="molecule type" value="Genomic_DNA"/>
</dbReference>
<name>A0A196S917_BLAHN</name>
<feature type="region of interest" description="Disordered" evidence="13">
    <location>
        <begin position="522"/>
        <end position="561"/>
    </location>
</feature>
<dbReference type="FunFam" id="1.10.472.10:FF:000007">
    <property type="entry name" value="Transcription factor IIIB 90 kDa subunit"/>
    <property type="match status" value="1"/>
</dbReference>
<dbReference type="Gene3D" id="2.20.25.10">
    <property type="match status" value="1"/>
</dbReference>
<dbReference type="GO" id="GO:0000995">
    <property type="term" value="F:RNA polymerase III general transcription initiation factor activity"/>
    <property type="evidence" value="ECO:0007669"/>
    <property type="project" value="TreeGrafter"/>
</dbReference>
<dbReference type="InterPro" id="IPR011665">
    <property type="entry name" value="BRF1_TBP-bd_dom"/>
</dbReference>
<evidence type="ECO:0000256" key="3">
    <source>
        <dbReference type="ARBA" id="ARBA00022723"/>
    </source>
</evidence>
<dbReference type="FunFam" id="1.10.472.10:FF:000002">
    <property type="entry name" value="Transcription factor IIIB 90 kDa subunit"/>
    <property type="match status" value="1"/>
</dbReference>
<dbReference type="InterPro" id="IPR023486">
    <property type="entry name" value="TFIIB_CS"/>
</dbReference>
<reference evidence="15 16" key="1">
    <citation type="submission" date="2016-05" db="EMBL/GenBank/DDBJ databases">
        <title>Nuclear genome of Blastocystis sp. subtype 1 NandII.</title>
        <authorList>
            <person name="Gentekaki E."/>
            <person name="Curtis B."/>
            <person name="Stairs C."/>
            <person name="Eme L."/>
            <person name="Herman E."/>
            <person name="Klimes V."/>
            <person name="Arias M.C."/>
            <person name="Elias M."/>
            <person name="Hilliou F."/>
            <person name="Klute M."/>
            <person name="Malik S.-B."/>
            <person name="Pightling A."/>
            <person name="Rachubinski R."/>
            <person name="Salas D."/>
            <person name="Schlacht A."/>
            <person name="Suga H."/>
            <person name="Archibald J."/>
            <person name="Ball S.G."/>
            <person name="Clark G."/>
            <person name="Dacks J."/>
            <person name="Van Der Giezen M."/>
            <person name="Tsaousis A."/>
            <person name="Roger A."/>
        </authorList>
    </citation>
    <scope>NUCLEOTIDE SEQUENCE [LARGE SCALE GENOMIC DNA]</scope>
    <source>
        <strain evidence="16">ATCC 50177 / NandII</strain>
    </source>
</reference>
<evidence type="ECO:0000256" key="5">
    <source>
        <dbReference type="ARBA" id="ARBA00022771"/>
    </source>
</evidence>
<dbReference type="Gene3D" id="1.20.5.650">
    <property type="entry name" value="Single helix bin"/>
    <property type="match status" value="1"/>
</dbReference>
<dbReference type="PANTHER" id="PTHR11618">
    <property type="entry name" value="TRANSCRIPTION INITIATION FACTOR IIB-RELATED"/>
    <property type="match status" value="1"/>
</dbReference>
<dbReference type="Pfam" id="PF08271">
    <property type="entry name" value="Zn_Ribbon_TF"/>
    <property type="match status" value="1"/>
</dbReference>
<evidence type="ECO:0000313" key="16">
    <source>
        <dbReference type="Proteomes" id="UP000078348"/>
    </source>
</evidence>
<dbReference type="InterPro" id="IPR013763">
    <property type="entry name" value="Cyclin-like_dom"/>
</dbReference>
<dbReference type="InterPro" id="IPR036915">
    <property type="entry name" value="Cyclin-like_sf"/>
</dbReference>
<dbReference type="GO" id="GO:0017025">
    <property type="term" value="F:TBP-class protein binding"/>
    <property type="evidence" value="ECO:0007669"/>
    <property type="project" value="InterPro"/>
</dbReference>
<comment type="similarity">
    <text evidence="2">Belongs to the TFIIB family.</text>
</comment>
<feature type="compositionally biased region" description="Basic residues" evidence="13">
    <location>
        <begin position="541"/>
        <end position="558"/>
    </location>
</feature>
<comment type="subcellular location">
    <subcellularLocation>
        <location evidence="1">Nucleus</location>
    </subcellularLocation>
</comment>
<feature type="region of interest" description="Disordered" evidence="13">
    <location>
        <begin position="409"/>
        <end position="428"/>
    </location>
</feature>
<dbReference type="STRING" id="478820.A0A196S917"/>
<evidence type="ECO:0000256" key="12">
    <source>
        <dbReference type="PROSITE-ProRule" id="PRU00469"/>
    </source>
</evidence>
<keyword evidence="5 12" id="KW-0863">Zinc-finger</keyword>
<dbReference type="InterPro" id="IPR013150">
    <property type="entry name" value="TFIIB_cyclin"/>
</dbReference>
<gene>
    <name evidence="15" type="ORF">AV274_4741</name>
</gene>
<dbReference type="InterPro" id="IPR013137">
    <property type="entry name" value="Znf_TFIIB"/>
</dbReference>
<keyword evidence="4" id="KW-0677">Repeat</keyword>
<evidence type="ECO:0000256" key="11">
    <source>
        <dbReference type="ARBA" id="ARBA00031009"/>
    </source>
</evidence>
<comment type="caution">
    <text evidence="15">The sequence shown here is derived from an EMBL/GenBank/DDBJ whole genome shotgun (WGS) entry which is preliminary data.</text>
</comment>
<keyword evidence="10" id="KW-0539">Nucleus</keyword>
<dbReference type="Pfam" id="PF07741">
    <property type="entry name" value="BRF1"/>
    <property type="match status" value="1"/>
</dbReference>
<keyword evidence="9" id="KW-0804">Transcription</keyword>
<dbReference type="GO" id="GO:0001006">
    <property type="term" value="F:RNA polymerase III type 3 promoter sequence-specific DNA binding"/>
    <property type="evidence" value="ECO:0007669"/>
    <property type="project" value="TreeGrafter"/>
</dbReference>
<dbReference type="Gene3D" id="1.10.472.10">
    <property type="entry name" value="Cyclin-like"/>
    <property type="match status" value="2"/>
</dbReference>
<evidence type="ECO:0000313" key="15">
    <source>
        <dbReference type="EMBL" id="OAO13545.1"/>
    </source>
</evidence>
<evidence type="ECO:0000256" key="6">
    <source>
        <dbReference type="ARBA" id="ARBA00022833"/>
    </source>
</evidence>
<keyword evidence="7" id="KW-0805">Transcription regulation</keyword>
<feature type="compositionally biased region" description="Basic and acidic residues" evidence="13">
    <location>
        <begin position="525"/>
        <end position="537"/>
    </location>
</feature>
<dbReference type="CDD" id="cd20553">
    <property type="entry name" value="CYCLIN_TFIIIB90_rpt1"/>
    <property type="match status" value="1"/>
</dbReference>
<organism evidence="15 16">
    <name type="scientific">Blastocystis sp. subtype 1 (strain ATCC 50177 / NandII)</name>
    <dbReference type="NCBI Taxonomy" id="478820"/>
    <lineage>
        <taxon>Eukaryota</taxon>
        <taxon>Sar</taxon>
        <taxon>Stramenopiles</taxon>
        <taxon>Bigyra</taxon>
        <taxon>Opalozoa</taxon>
        <taxon>Opalinata</taxon>
        <taxon>Blastocystidae</taxon>
        <taxon>Blastocystis</taxon>
    </lineage>
</organism>
<dbReference type="InterPro" id="IPR000812">
    <property type="entry name" value="TFIIB"/>
</dbReference>